<dbReference type="RefSeq" id="WP_176354576.1">
    <property type="nucleotide sequence ID" value="NZ_JABWDU010000005.1"/>
</dbReference>
<name>A0A7Y6UPD3_9HYPH</name>
<dbReference type="Proteomes" id="UP000520198">
    <property type="component" value="Unassembled WGS sequence"/>
</dbReference>
<sequence length="107" mass="12289">MRASICVRRCSISVHPMFSLAIFGTTFFKYFFSEFSLSTLISRSNQAFEPDTKWRICASRTPPTTLARLRISLASGDTRPKNALPATPWMINEIRQTDHRSFKIDKN</sequence>
<comment type="caution">
    <text evidence="1">The sequence shown here is derived from an EMBL/GenBank/DDBJ whole genome shotgun (WGS) entry which is preliminary data.</text>
</comment>
<dbReference type="AlphaFoldDB" id="A0A7Y6UPD3"/>
<dbReference type="EMBL" id="JABWDU010000005">
    <property type="protein sequence ID" value="NVD41117.1"/>
    <property type="molecule type" value="Genomic_DNA"/>
</dbReference>
<keyword evidence="2" id="KW-1185">Reference proteome</keyword>
<evidence type="ECO:0000313" key="2">
    <source>
        <dbReference type="Proteomes" id="UP000520198"/>
    </source>
</evidence>
<organism evidence="1 2">
    <name type="scientific">Ensifer oleiphilus</name>
    <dbReference type="NCBI Taxonomy" id="2742698"/>
    <lineage>
        <taxon>Bacteria</taxon>
        <taxon>Pseudomonadati</taxon>
        <taxon>Pseudomonadota</taxon>
        <taxon>Alphaproteobacteria</taxon>
        <taxon>Hyphomicrobiales</taxon>
        <taxon>Rhizobiaceae</taxon>
        <taxon>Sinorhizobium/Ensifer group</taxon>
        <taxon>Ensifer</taxon>
    </lineage>
</organism>
<accession>A0A7Y6UPD3</accession>
<protein>
    <submittedName>
        <fullName evidence="1">Uncharacterized protein</fullName>
    </submittedName>
</protein>
<evidence type="ECO:0000313" key="1">
    <source>
        <dbReference type="EMBL" id="NVD41117.1"/>
    </source>
</evidence>
<gene>
    <name evidence="1" type="ORF">HT585_19770</name>
</gene>
<reference evidence="1 2" key="1">
    <citation type="submission" date="2020-06" db="EMBL/GenBank/DDBJ databases">
        <authorList>
            <person name="Grouzdev D.S."/>
        </authorList>
    </citation>
    <scope>NUCLEOTIDE SEQUENCE [LARGE SCALE GENOMIC DNA]</scope>
    <source>
        <strain evidence="1 2">HO-A22</strain>
    </source>
</reference>
<proteinExistence type="predicted"/>